<dbReference type="Pfam" id="PF01951">
    <property type="entry name" value="Archease"/>
    <property type="match status" value="1"/>
</dbReference>
<organism evidence="6">
    <name type="scientific">Thermorudis sp</name>
    <dbReference type="NCBI Taxonomy" id="1969470"/>
    <lineage>
        <taxon>Bacteria</taxon>
        <taxon>Pseudomonadati</taxon>
        <taxon>Thermomicrobiota</taxon>
        <taxon>Thermomicrobia</taxon>
        <taxon>Thermomicrobia incertae sedis</taxon>
        <taxon>Thermorudis</taxon>
    </lineage>
</organism>
<dbReference type="AlphaFoldDB" id="A0A7C2W7Z6"/>
<comment type="similarity">
    <text evidence="1">Belongs to the archease family.</text>
</comment>
<keyword evidence="4" id="KW-0106">Calcium</keyword>
<protein>
    <submittedName>
        <fullName evidence="6">Archease</fullName>
    </submittedName>
</protein>
<dbReference type="InterPro" id="IPR036820">
    <property type="entry name" value="Archease_dom_sf"/>
</dbReference>
<evidence type="ECO:0000256" key="2">
    <source>
        <dbReference type="ARBA" id="ARBA00022694"/>
    </source>
</evidence>
<evidence type="ECO:0000256" key="1">
    <source>
        <dbReference type="ARBA" id="ARBA00007963"/>
    </source>
</evidence>
<dbReference type="EMBL" id="DSID01000675">
    <property type="protein sequence ID" value="HEX71347.1"/>
    <property type="molecule type" value="Genomic_DNA"/>
</dbReference>
<keyword evidence="2" id="KW-0819">tRNA processing</keyword>
<proteinExistence type="inferred from homology"/>
<dbReference type="InterPro" id="IPR023572">
    <property type="entry name" value="Archease_dom"/>
</dbReference>
<dbReference type="PANTHER" id="PTHR12682:SF11">
    <property type="entry name" value="PROTEIN ARCHEASE"/>
    <property type="match status" value="1"/>
</dbReference>
<dbReference type="InterPro" id="IPR002804">
    <property type="entry name" value="Archease"/>
</dbReference>
<reference evidence="6" key="1">
    <citation type="journal article" date="2020" name="mSystems">
        <title>Genome- and Community-Level Interaction Insights into Carbon Utilization and Element Cycling Functions of Hydrothermarchaeota in Hydrothermal Sediment.</title>
        <authorList>
            <person name="Zhou Z."/>
            <person name="Liu Y."/>
            <person name="Xu W."/>
            <person name="Pan J."/>
            <person name="Luo Z.H."/>
            <person name="Li M."/>
        </authorList>
    </citation>
    <scope>NUCLEOTIDE SEQUENCE [LARGE SCALE GENOMIC DNA]</scope>
    <source>
        <strain evidence="6">SpSt-192</strain>
    </source>
</reference>
<comment type="caution">
    <text evidence="6">The sequence shown here is derived from an EMBL/GenBank/DDBJ whole genome shotgun (WGS) entry which is preliminary data.</text>
</comment>
<dbReference type="GO" id="GO:0046872">
    <property type="term" value="F:metal ion binding"/>
    <property type="evidence" value="ECO:0007669"/>
    <property type="project" value="UniProtKB-KW"/>
</dbReference>
<evidence type="ECO:0000256" key="3">
    <source>
        <dbReference type="ARBA" id="ARBA00022723"/>
    </source>
</evidence>
<keyword evidence="3" id="KW-0479">Metal-binding</keyword>
<evidence type="ECO:0000313" key="6">
    <source>
        <dbReference type="EMBL" id="HEX71347.1"/>
    </source>
</evidence>
<name>A0A7C2W7Z6_9BACT</name>
<dbReference type="Gene3D" id="3.55.10.10">
    <property type="entry name" value="Archease domain"/>
    <property type="match status" value="1"/>
</dbReference>
<accession>A0A7C2W7Z6</accession>
<dbReference type="GO" id="GO:0008033">
    <property type="term" value="P:tRNA processing"/>
    <property type="evidence" value="ECO:0007669"/>
    <property type="project" value="UniProtKB-KW"/>
</dbReference>
<dbReference type="PANTHER" id="PTHR12682">
    <property type="entry name" value="ARCHEASE"/>
    <property type="match status" value="1"/>
</dbReference>
<evidence type="ECO:0000256" key="4">
    <source>
        <dbReference type="ARBA" id="ARBA00022837"/>
    </source>
</evidence>
<sequence>MPYEYLEHQADVGLEATGATLEEALRDGVTGLLNLLVDVETVEPREEVPVQASAEDPGALFVSLLNAVLAAIDLRGMFFREFRLTRAGQIDGQWVAEGVLVGEPIDLSRHAVEIEVKAATYGGFLAEHTDQGWRFRCVLDL</sequence>
<gene>
    <name evidence="6" type="ORF">ENP13_08925</name>
</gene>
<evidence type="ECO:0000259" key="5">
    <source>
        <dbReference type="Pfam" id="PF01951"/>
    </source>
</evidence>
<feature type="domain" description="Archease" evidence="5">
    <location>
        <begin position="3"/>
        <end position="141"/>
    </location>
</feature>
<dbReference type="SUPFAM" id="SSF69819">
    <property type="entry name" value="MTH1598-like"/>
    <property type="match status" value="1"/>
</dbReference>